<dbReference type="Pfam" id="PF13412">
    <property type="entry name" value="HTH_24"/>
    <property type="match status" value="1"/>
</dbReference>
<keyword evidence="6" id="KW-1185">Reference proteome</keyword>
<evidence type="ECO:0000313" key="5">
    <source>
        <dbReference type="EMBL" id="MCF4119946.1"/>
    </source>
</evidence>
<sequence length="159" mass="17313">MTLDDEVDRTIVQALREDGRTTLAQLSELSGLSLSAVQVRVRKLEARGVITGYRAVVDPERIGLPLTAFVEVTPFDQSQEDDAPERLRDLPGIEACYSVAGASNYLLLARVASPRALEELLGMIRREAQVATRSTIVLQTYFEGRSVTPPDPRAGADGS</sequence>
<dbReference type="PANTHER" id="PTHR30154:SF53">
    <property type="entry name" value="HTH-TYPE TRANSCRIPTIONAL REGULATOR LRPC"/>
    <property type="match status" value="1"/>
</dbReference>
<organism evidence="5 6">
    <name type="scientific">Antribacter soli</name>
    <dbReference type="NCBI Taxonomy" id="2910976"/>
    <lineage>
        <taxon>Bacteria</taxon>
        <taxon>Bacillati</taxon>
        <taxon>Actinomycetota</taxon>
        <taxon>Actinomycetes</taxon>
        <taxon>Micrococcales</taxon>
        <taxon>Promicromonosporaceae</taxon>
        <taxon>Antribacter</taxon>
    </lineage>
</organism>
<keyword evidence="1" id="KW-0805">Transcription regulation</keyword>
<dbReference type="InterPro" id="IPR036390">
    <property type="entry name" value="WH_DNA-bd_sf"/>
</dbReference>
<dbReference type="GO" id="GO:0043200">
    <property type="term" value="P:response to amino acid"/>
    <property type="evidence" value="ECO:0007669"/>
    <property type="project" value="TreeGrafter"/>
</dbReference>
<evidence type="ECO:0000259" key="4">
    <source>
        <dbReference type="PROSITE" id="PS50956"/>
    </source>
</evidence>
<dbReference type="GO" id="GO:0043565">
    <property type="term" value="F:sequence-specific DNA binding"/>
    <property type="evidence" value="ECO:0007669"/>
    <property type="project" value="InterPro"/>
</dbReference>
<comment type="caution">
    <text evidence="5">The sequence shown here is derived from an EMBL/GenBank/DDBJ whole genome shotgun (WGS) entry which is preliminary data.</text>
</comment>
<dbReference type="Gene3D" id="1.10.10.10">
    <property type="entry name" value="Winged helix-like DNA-binding domain superfamily/Winged helix DNA-binding domain"/>
    <property type="match status" value="1"/>
</dbReference>
<gene>
    <name evidence="5" type="ORF">L1785_03040</name>
</gene>
<evidence type="ECO:0000256" key="1">
    <source>
        <dbReference type="ARBA" id="ARBA00023015"/>
    </source>
</evidence>
<dbReference type="InterPro" id="IPR000485">
    <property type="entry name" value="AsnC-type_HTH_dom"/>
</dbReference>
<evidence type="ECO:0000256" key="2">
    <source>
        <dbReference type="ARBA" id="ARBA00023125"/>
    </source>
</evidence>
<dbReference type="Gene3D" id="3.30.70.920">
    <property type="match status" value="1"/>
</dbReference>
<dbReference type="SUPFAM" id="SSF46785">
    <property type="entry name" value="Winged helix' DNA-binding domain"/>
    <property type="match status" value="1"/>
</dbReference>
<dbReference type="InterPro" id="IPR019888">
    <property type="entry name" value="Tscrpt_reg_AsnC-like"/>
</dbReference>
<dbReference type="InterPro" id="IPR036388">
    <property type="entry name" value="WH-like_DNA-bd_sf"/>
</dbReference>
<evidence type="ECO:0000256" key="3">
    <source>
        <dbReference type="ARBA" id="ARBA00023163"/>
    </source>
</evidence>
<dbReference type="InterPro" id="IPR011008">
    <property type="entry name" value="Dimeric_a/b-barrel"/>
</dbReference>
<dbReference type="RefSeq" id="WP_236087659.1">
    <property type="nucleotide sequence ID" value="NZ_JAKGSG010000011.1"/>
</dbReference>
<feature type="domain" description="HTH asnC-type" evidence="4">
    <location>
        <begin position="1"/>
        <end position="65"/>
    </location>
</feature>
<dbReference type="Pfam" id="PF01037">
    <property type="entry name" value="AsnC_trans_reg"/>
    <property type="match status" value="1"/>
</dbReference>
<reference evidence="5" key="1">
    <citation type="submission" date="2022-01" db="EMBL/GenBank/DDBJ databases">
        <title>Antribacter sp. nov., isolated from Guizhou of China.</title>
        <authorList>
            <person name="Chengliang C."/>
            <person name="Ya Z."/>
        </authorList>
    </citation>
    <scope>NUCLEOTIDE SEQUENCE</scope>
    <source>
        <strain evidence="5">KLBMP 9083</strain>
    </source>
</reference>
<name>A0AA41QC79_9MICO</name>
<dbReference type="AlphaFoldDB" id="A0AA41QC79"/>
<dbReference type="PROSITE" id="PS50956">
    <property type="entry name" value="HTH_ASNC_2"/>
    <property type="match status" value="1"/>
</dbReference>
<dbReference type="InterPro" id="IPR019887">
    <property type="entry name" value="Tscrpt_reg_AsnC/Lrp_C"/>
</dbReference>
<dbReference type="Proteomes" id="UP001165405">
    <property type="component" value="Unassembled WGS sequence"/>
</dbReference>
<dbReference type="EMBL" id="JAKGSG010000011">
    <property type="protein sequence ID" value="MCF4119946.1"/>
    <property type="molecule type" value="Genomic_DNA"/>
</dbReference>
<dbReference type="SMART" id="SM00344">
    <property type="entry name" value="HTH_ASNC"/>
    <property type="match status" value="1"/>
</dbReference>
<dbReference type="SUPFAM" id="SSF54909">
    <property type="entry name" value="Dimeric alpha+beta barrel"/>
    <property type="match status" value="1"/>
</dbReference>
<evidence type="ECO:0000313" key="6">
    <source>
        <dbReference type="Proteomes" id="UP001165405"/>
    </source>
</evidence>
<keyword evidence="2" id="KW-0238">DNA-binding</keyword>
<protein>
    <submittedName>
        <fullName evidence="5">Lrp/AsnC family transcriptional regulator</fullName>
    </submittedName>
</protein>
<keyword evidence="3" id="KW-0804">Transcription</keyword>
<proteinExistence type="predicted"/>
<dbReference type="PRINTS" id="PR00033">
    <property type="entry name" value="HTHASNC"/>
</dbReference>
<accession>A0AA41QC79</accession>
<dbReference type="PANTHER" id="PTHR30154">
    <property type="entry name" value="LEUCINE-RESPONSIVE REGULATORY PROTEIN"/>
    <property type="match status" value="1"/>
</dbReference>
<dbReference type="GO" id="GO:0005829">
    <property type="term" value="C:cytosol"/>
    <property type="evidence" value="ECO:0007669"/>
    <property type="project" value="TreeGrafter"/>
</dbReference>